<reference evidence="10 11" key="1">
    <citation type="journal article" date="2010" name="Proc. Natl. Acad. Sci. U.S.A.">
        <title>A Nitrospira metagenome illuminates the physiology and evolution of globally important nitrite-oxidizing bacteria.</title>
        <authorList>
            <person name="Lucker S."/>
            <person name="Wagner M."/>
            <person name="Maixner F."/>
            <person name="Pelletier E."/>
            <person name="Koch H."/>
            <person name="Vacherie B."/>
            <person name="Rattei T."/>
            <person name="Sinninghe Damste J."/>
            <person name="Spieck E."/>
            <person name="Le Paslier D."/>
            <person name="Daims H."/>
        </authorList>
    </citation>
    <scope>NUCLEOTIDE SEQUENCE [LARGE SCALE GENOMIC DNA]</scope>
</reference>
<feature type="modified residue" description="4-aspartylphosphate" evidence="7">
    <location>
        <position position="54"/>
    </location>
</feature>
<evidence type="ECO:0000256" key="2">
    <source>
        <dbReference type="ARBA" id="ARBA00022840"/>
    </source>
</evidence>
<evidence type="ECO:0000256" key="1">
    <source>
        <dbReference type="ARBA" id="ARBA00022741"/>
    </source>
</evidence>
<dbReference type="AlphaFoldDB" id="D8PFE5"/>
<feature type="domain" description="Response regulatory" evidence="9">
    <location>
        <begin position="5"/>
        <end position="119"/>
    </location>
</feature>
<dbReference type="SMART" id="SM00382">
    <property type="entry name" value="AAA"/>
    <property type="match status" value="1"/>
</dbReference>
<keyword evidence="4 10" id="KW-0238">DNA-binding</keyword>
<dbReference type="STRING" id="330214.NIDE2267"/>
<dbReference type="CDD" id="cd00009">
    <property type="entry name" value="AAA"/>
    <property type="match status" value="1"/>
</dbReference>
<evidence type="ECO:0000256" key="5">
    <source>
        <dbReference type="ARBA" id="ARBA00023159"/>
    </source>
</evidence>
<keyword evidence="2" id="KW-0067">ATP-binding</keyword>
<dbReference type="EMBL" id="FP929003">
    <property type="protein sequence ID" value="CBK41982.1"/>
    <property type="molecule type" value="Genomic_DNA"/>
</dbReference>
<dbReference type="InterPro" id="IPR058031">
    <property type="entry name" value="AAA_lid_NorR"/>
</dbReference>
<dbReference type="PANTHER" id="PTHR32071">
    <property type="entry name" value="TRANSCRIPTIONAL REGULATORY PROTEIN"/>
    <property type="match status" value="1"/>
</dbReference>
<evidence type="ECO:0000313" key="11">
    <source>
        <dbReference type="Proteomes" id="UP000001660"/>
    </source>
</evidence>
<dbReference type="Gene3D" id="3.40.50.2300">
    <property type="match status" value="1"/>
</dbReference>
<name>D8PFE5_9BACT</name>
<dbReference type="InterPro" id="IPR027417">
    <property type="entry name" value="P-loop_NTPase"/>
</dbReference>
<dbReference type="GO" id="GO:0000160">
    <property type="term" value="P:phosphorelay signal transduction system"/>
    <property type="evidence" value="ECO:0007669"/>
    <property type="project" value="InterPro"/>
</dbReference>
<evidence type="ECO:0000259" key="8">
    <source>
        <dbReference type="PROSITE" id="PS50045"/>
    </source>
</evidence>
<keyword evidence="5" id="KW-0010">Activator</keyword>
<dbReference type="FunFam" id="1.10.8.60:FF:000014">
    <property type="entry name" value="DNA-binding transcriptional regulator NtrC"/>
    <property type="match status" value="1"/>
</dbReference>
<dbReference type="OrthoDB" id="9804019at2"/>
<dbReference type="PROSITE" id="PS50110">
    <property type="entry name" value="RESPONSE_REGULATORY"/>
    <property type="match status" value="1"/>
</dbReference>
<dbReference type="Gene3D" id="1.10.10.60">
    <property type="entry name" value="Homeodomain-like"/>
    <property type="match status" value="1"/>
</dbReference>
<dbReference type="PROSITE" id="PS00676">
    <property type="entry name" value="SIGMA54_INTERACT_2"/>
    <property type="match status" value="1"/>
</dbReference>
<evidence type="ECO:0000313" key="10">
    <source>
        <dbReference type="EMBL" id="CBK41982.1"/>
    </source>
</evidence>
<dbReference type="FunFam" id="3.40.50.300:FF:000006">
    <property type="entry name" value="DNA-binding transcriptional regulator NtrC"/>
    <property type="match status" value="1"/>
</dbReference>
<organism evidence="10 11">
    <name type="scientific">Nitrospira defluvii</name>
    <dbReference type="NCBI Taxonomy" id="330214"/>
    <lineage>
        <taxon>Bacteria</taxon>
        <taxon>Pseudomonadati</taxon>
        <taxon>Nitrospirota</taxon>
        <taxon>Nitrospiria</taxon>
        <taxon>Nitrospirales</taxon>
        <taxon>Nitrospiraceae</taxon>
        <taxon>Nitrospira</taxon>
    </lineage>
</organism>
<dbReference type="InterPro" id="IPR025943">
    <property type="entry name" value="Sigma_54_int_dom_ATP-bd_2"/>
</dbReference>
<dbReference type="InterPro" id="IPR025662">
    <property type="entry name" value="Sigma_54_int_dom_ATP-bd_1"/>
</dbReference>
<dbReference type="GO" id="GO:0005524">
    <property type="term" value="F:ATP binding"/>
    <property type="evidence" value="ECO:0007669"/>
    <property type="project" value="UniProtKB-KW"/>
</dbReference>
<dbReference type="PROSITE" id="PS00675">
    <property type="entry name" value="SIGMA54_INTERACT_1"/>
    <property type="match status" value="1"/>
</dbReference>
<dbReference type="HOGENOM" id="CLU_000445_0_6_0"/>
<dbReference type="InterPro" id="IPR011006">
    <property type="entry name" value="CheY-like_superfamily"/>
</dbReference>
<dbReference type="SUPFAM" id="SSF52540">
    <property type="entry name" value="P-loop containing nucleoside triphosphate hydrolases"/>
    <property type="match status" value="1"/>
</dbReference>
<keyword evidence="1" id="KW-0547">Nucleotide-binding</keyword>
<evidence type="ECO:0000256" key="3">
    <source>
        <dbReference type="ARBA" id="ARBA00023015"/>
    </source>
</evidence>
<gene>
    <name evidence="10" type="ORF">NIDE2267</name>
</gene>
<dbReference type="Pfam" id="PF00158">
    <property type="entry name" value="Sigma54_activat"/>
    <property type="match status" value="1"/>
</dbReference>
<dbReference type="KEGG" id="nde:NIDE2267"/>
<keyword evidence="11" id="KW-1185">Reference proteome</keyword>
<dbReference type="Pfam" id="PF25601">
    <property type="entry name" value="AAA_lid_14"/>
    <property type="match status" value="1"/>
</dbReference>
<evidence type="ECO:0000256" key="6">
    <source>
        <dbReference type="ARBA" id="ARBA00023163"/>
    </source>
</evidence>
<dbReference type="InterPro" id="IPR001789">
    <property type="entry name" value="Sig_transdc_resp-reg_receiver"/>
</dbReference>
<dbReference type="PROSITE" id="PS50045">
    <property type="entry name" value="SIGMA54_INTERACT_4"/>
    <property type="match status" value="1"/>
</dbReference>
<dbReference type="InterPro" id="IPR009057">
    <property type="entry name" value="Homeodomain-like_sf"/>
</dbReference>
<keyword evidence="6" id="KW-0804">Transcription</keyword>
<dbReference type="PROSITE" id="PS00688">
    <property type="entry name" value="SIGMA54_INTERACT_3"/>
    <property type="match status" value="1"/>
</dbReference>
<feature type="domain" description="Sigma-54 factor interaction" evidence="8">
    <location>
        <begin position="144"/>
        <end position="373"/>
    </location>
</feature>
<keyword evidence="7" id="KW-0597">Phosphoprotein</keyword>
<dbReference type="Proteomes" id="UP000001660">
    <property type="component" value="Chromosome"/>
</dbReference>
<dbReference type="SUPFAM" id="SSF46689">
    <property type="entry name" value="Homeodomain-like"/>
    <property type="match status" value="1"/>
</dbReference>
<dbReference type="SUPFAM" id="SSF52172">
    <property type="entry name" value="CheY-like"/>
    <property type="match status" value="1"/>
</dbReference>
<dbReference type="InterPro" id="IPR025944">
    <property type="entry name" value="Sigma_54_int_dom_CS"/>
</dbReference>
<protein>
    <submittedName>
        <fullName evidence="10">Sigma-54 dependent DNA-binding response regulator</fullName>
    </submittedName>
</protein>
<dbReference type="InterPro" id="IPR003593">
    <property type="entry name" value="AAA+_ATPase"/>
</dbReference>
<evidence type="ECO:0000256" key="7">
    <source>
        <dbReference type="PROSITE-ProRule" id="PRU00169"/>
    </source>
</evidence>
<dbReference type="eggNOG" id="COG2204">
    <property type="taxonomic scope" value="Bacteria"/>
</dbReference>
<dbReference type="InterPro" id="IPR002078">
    <property type="entry name" value="Sigma_54_int"/>
</dbReference>
<dbReference type="Gene3D" id="1.10.8.60">
    <property type="match status" value="1"/>
</dbReference>
<proteinExistence type="predicted"/>
<dbReference type="GO" id="GO:0003677">
    <property type="term" value="F:DNA binding"/>
    <property type="evidence" value="ECO:0007669"/>
    <property type="project" value="UniProtKB-KW"/>
</dbReference>
<evidence type="ECO:0000256" key="4">
    <source>
        <dbReference type="ARBA" id="ARBA00023125"/>
    </source>
</evidence>
<accession>D8PFE5</accession>
<dbReference type="PANTHER" id="PTHR32071:SF116">
    <property type="entry name" value="TRANSCRIPTIONAL REGULATORY PROTEIN GLRR"/>
    <property type="match status" value="1"/>
</dbReference>
<dbReference type="SMART" id="SM00448">
    <property type="entry name" value="REC"/>
    <property type="match status" value="1"/>
</dbReference>
<evidence type="ECO:0000259" key="9">
    <source>
        <dbReference type="PROSITE" id="PS50110"/>
    </source>
</evidence>
<dbReference type="GO" id="GO:0006355">
    <property type="term" value="P:regulation of DNA-templated transcription"/>
    <property type="evidence" value="ECO:0007669"/>
    <property type="project" value="InterPro"/>
</dbReference>
<dbReference type="Pfam" id="PF00072">
    <property type="entry name" value="Response_reg"/>
    <property type="match status" value="1"/>
</dbReference>
<sequence>MEQERILVVDDDEGLLHLLRMRLSALGFSVTPCTGGRDALTAARQETFDIAITDLRLRAEDGLALAEELMQIQPGLPVIILTAHGSIPNAVEAMQRGAFGYLTKPFDDKELKATLDKALIQLRMTREIQRLKSLVKELYGLENVIARSPAMQRLFQQVAQIADSDATILLTGETGTGKEVLARVLHANSRRSKGPFVALNCAAISETLFESELFGHIRGAFTNAVAAKRGLFQSAHGGTLFLDEIAEMSLPMQVKLLRAVQEREVREVGAEYATKVDVRIITATNKDLAESVKAGTFRHDLYYRVSVVPLALPPLRERKDDIPLLAQHFLKQSAKRSNKDVRGFTPAAMHRLMVYPWPGNVRELENAVEKAVVMSRQDMVLPELLPTAGATSDIGLKPLTEAKEDFERTYLRNVLQMTGGNISRAAQFAGRYRADFYKMLKKYGLHPSMLKERSDFELSDLEEVTEEVKDA</sequence>
<dbReference type="Gene3D" id="3.40.50.300">
    <property type="entry name" value="P-loop containing nucleotide triphosphate hydrolases"/>
    <property type="match status" value="1"/>
</dbReference>
<keyword evidence="3" id="KW-0805">Transcription regulation</keyword>